<comment type="similarity">
    <text evidence="2 10">Belongs to the methyltransferase superfamily.</text>
</comment>
<reference evidence="11 12" key="1">
    <citation type="journal article" date="2016" name="DNA Res.">
        <title>The draft genome of MD-2 pineapple using hybrid error correction of long reads.</title>
        <authorList>
            <person name="Redwan R.M."/>
            <person name="Saidin A."/>
            <person name="Kumar S.V."/>
        </authorList>
    </citation>
    <scope>NUCLEOTIDE SEQUENCE [LARGE SCALE GENOMIC DNA]</scope>
    <source>
        <strain evidence="12">cv. MD2</strain>
        <tissue evidence="11">Leaf</tissue>
    </source>
</reference>
<accession>A0A199V648</accession>
<dbReference type="InterPro" id="IPR029063">
    <property type="entry name" value="SAM-dependent_MTases_sf"/>
</dbReference>
<evidence type="ECO:0000256" key="9">
    <source>
        <dbReference type="ARBA" id="ARBA00023180"/>
    </source>
</evidence>
<dbReference type="GO" id="GO:0008168">
    <property type="term" value="F:methyltransferase activity"/>
    <property type="evidence" value="ECO:0007669"/>
    <property type="project" value="UniProtKB-UniRule"/>
</dbReference>
<keyword evidence="5" id="KW-0812">Transmembrane</keyword>
<keyword evidence="9 10" id="KW-0325">Glycoprotein</keyword>
<protein>
    <recommendedName>
        <fullName evidence="10">Methyltransferase</fullName>
        <ecNumber evidence="10">2.1.1.-</ecNumber>
    </recommendedName>
</protein>
<dbReference type="EC" id="2.1.1.-" evidence="10"/>
<keyword evidence="7" id="KW-1133">Transmembrane helix</keyword>
<sequence length="673" mass="75367">MKALGTCGGELFSSALLLRVSVLALTSVVSFYLGKHWSDDSSALSRIFFFNGPNEAVSSVALSPNANLVTNVSSLISNDTSEILADASPSLEAAPPPPPPLTERIGVVDENGTMRADFDFDADLGGDFDEAGDENETSDGGGAAEERVRVRIEKFEPCPEAMSEHIPCLDNEEEIKKLNSTERGERFERHCPARESVGLFGSCSEGYRSPIHGLRAETRGQNWISKDKDKFKFPGGGTQFIHGADQYLDQISKMVPEIAFGNRTRVALDVGCGVASFGAFLLSRNVITLSIAPKDVHENQIQFALERGVPAMVAAFATHRLLYPSQAFDLIHCSRCRINWTRDDGILLLEVNRLLRAGGYFVWAAQPVYKHEESQQEAWKEMEDLTARICWQLVKKEGYIAIWQKPLNNSCYFSRDSGIQPALCDADDLNSVWYVNLKACISQLPDNGYGANIPAWPGRLYEPPQRLQEVDMDASIAKNELFKAELRYWNDIIDGYIRIFHWKELKLRNVMDMRAGFGGFAAGLIDQQFDCWVMNVVPTSGPNTLPVIYDRGLIGVTHDWCEPFDTYPRTYDLLHAFGLLSKEQKRCNISVILLEMDRILRPGGIVYIRDSKFIMDDIQAVTKAMGWRNDLRDTAEGPYASRKILMCQKPMIEDYTVTSFLENHSKSMLVVMT</sequence>
<keyword evidence="8" id="KW-0472">Membrane</keyword>
<dbReference type="PANTHER" id="PTHR10108">
    <property type="entry name" value="SAM-DEPENDENT METHYLTRANSFERASE"/>
    <property type="match status" value="1"/>
</dbReference>
<dbReference type="PANTHER" id="PTHR10108:SF1144">
    <property type="entry name" value="METHYLTRANSFERASE PMT10-RELATED"/>
    <property type="match status" value="1"/>
</dbReference>
<name>A0A199V648_ANACO</name>
<evidence type="ECO:0000256" key="7">
    <source>
        <dbReference type="ARBA" id="ARBA00022989"/>
    </source>
</evidence>
<dbReference type="GO" id="GO:0032259">
    <property type="term" value="P:methylation"/>
    <property type="evidence" value="ECO:0007669"/>
    <property type="project" value="UniProtKB-KW"/>
</dbReference>
<dbReference type="SUPFAM" id="SSF53335">
    <property type="entry name" value="S-adenosyl-L-methionine-dependent methyltransferases"/>
    <property type="match status" value="2"/>
</dbReference>
<keyword evidence="6 10" id="KW-0735">Signal-anchor</keyword>
<keyword evidence="4 10" id="KW-0808">Transferase</keyword>
<evidence type="ECO:0000256" key="1">
    <source>
        <dbReference type="ARBA" id="ARBA00004323"/>
    </source>
</evidence>
<evidence type="ECO:0000256" key="3">
    <source>
        <dbReference type="ARBA" id="ARBA00022603"/>
    </source>
</evidence>
<dbReference type="AlphaFoldDB" id="A0A199V648"/>
<organism evidence="11 12">
    <name type="scientific">Ananas comosus</name>
    <name type="common">Pineapple</name>
    <name type="synonym">Ananas ananas</name>
    <dbReference type="NCBI Taxonomy" id="4615"/>
    <lineage>
        <taxon>Eukaryota</taxon>
        <taxon>Viridiplantae</taxon>
        <taxon>Streptophyta</taxon>
        <taxon>Embryophyta</taxon>
        <taxon>Tracheophyta</taxon>
        <taxon>Spermatophyta</taxon>
        <taxon>Magnoliopsida</taxon>
        <taxon>Liliopsida</taxon>
        <taxon>Poales</taxon>
        <taxon>Bromeliaceae</taxon>
        <taxon>Bromelioideae</taxon>
        <taxon>Ananas</taxon>
    </lineage>
</organism>
<gene>
    <name evidence="11" type="ORF">ACMD2_20608</name>
</gene>
<evidence type="ECO:0000256" key="6">
    <source>
        <dbReference type="ARBA" id="ARBA00022968"/>
    </source>
</evidence>
<dbReference type="GO" id="GO:0000139">
    <property type="term" value="C:Golgi membrane"/>
    <property type="evidence" value="ECO:0007669"/>
    <property type="project" value="UniProtKB-SubCell"/>
</dbReference>
<dbReference type="Proteomes" id="UP000092600">
    <property type="component" value="Unassembled WGS sequence"/>
</dbReference>
<proteinExistence type="inferred from homology"/>
<comment type="caution">
    <text evidence="11">The sequence shown here is derived from an EMBL/GenBank/DDBJ whole genome shotgun (WGS) entry which is preliminary data.</text>
</comment>
<dbReference type="GO" id="GO:0005802">
    <property type="term" value="C:trans-Golgi network"/>
    <property type="evidence" value="ECO:0007669"/>
    <property type="project" value="TreeGrafter"/>
</dbReference>
<dbReference type="EMBL" id="LSRQ01003091">
    <property type="protein sequence ID" value="OAY72478.1"/>
    <property type="molecule type" value="Genomic_DNA"/>
</dbReference>
<evidence type="ECO:0000256" key="10">
    <source>
        <dbReference type="RuleBase" id="RU366043"/>
    </source>
</evidence>
<evidence type="ECO:0000256" key="4">
    <source>
        <dbReference type="ARBA" id="ARBA00022679"/>
    </source>
</evidence>
<dbReference type="Pfam" id="PF03141">
    <property type="entry name" value="Methyltransf_29"/>
    <property type="match status" value="1"/>
</dbReference>
<dbReference type="STRING" id="4615.A0A199V648"/>
<dbReference type="GO" id="GO:0005768">
    <property type="term" value="C:endosome"/>
    <property type="evidence" value="ECO:0007669"/>
    <property type="project" value="TreeGrafter"/>
</dbReference>
<evidence type="ECO:0000256" key="2">
    <source>
        <dbReference type="ARBA" id="ARBA00008361"/>
    </source>
</evidence>
<evidence type="ECO:0000313" key="11">
    <source>
        <dbReference type="EMBL" id="OAY72478.1"/>
    </source>
</evidence>
<evidence type="ECO:0000313" key="12">
    <source>
        <dbReference type="Proteomes" id="UP000092600"/>
    </source>
</evidence>
<keyword evidence="3 10" id="KW-0489">Methyltransferase</keyword>
<comment type="subcellular location">
    <subcellularLocation>
        <location evidence="1">Golgi apparatus membrane</location>
        <topology evidence="1">Single-pass type II membrane protein</topology>
    </subcellularLocation>
    <subcellularLocation>
        <location evidence="10">Membrane</location>
        <topology evidence="10">Single-pass type II membrane protein</topology>
    </subcellularLocation>
</comment>
<evidence type="ECO:0000256" key="5">
    <source>
        <dbReference type="ARBA" id="ARBA00022692"/>
    </source>
</evidence>
<dbReference type="InterPro" id="IPR004159">
    <property type="entry name" value="Put_SAM_MeTrfase"/>
</dbReference>
<dbReference type="Gene3D" id="3.40.50.150">
    <property type="entry name" value="Vaccinia Virus protein VP39"/>
    <property type="match status" value="1"/>
</dbReference>
<evidence type="ECO:0000256" key="8">
    <source>
        <dbReference type="ARBA" id="ARBA00023136"/>
    </source>
</evidence>
<dbReference type="FunFam" id="3.40.50.150:FF:000043">
    <property type="entry name" value="probable methyltransferase PMT3"/>
    <property type="match status" value="1"/>
</dbReference>